<evidence type="ECO:0000256" key="2">
    <source>
        <dbReference type="ARBA" id="ARBA00022448"/>
    </source>
</evidence>
<comment type="similarity">
    <text evidence="1">Belongs to the bacterial solute-binding protein 5 family.</text>
</comment>
<dbReference type="Gene3D" id="3.40.190.10">
    <property type="entry name" value="Periplasmic binding protein-like II"/>
    <property type="match status" value="1"/>
</dbReference>
<dbReference type="InterPro" id="IPR030678">
    <property type="entry name" value="Peptide/Ni-bd"/>
</dbReference>
<dbReference type="SUPFAM" id="SSF53850">
    <property type="entry name" value="Periplasmic binding protein-like II"/>
    <property type="match status" value="1"/>
</dbReference>
<feature type="chain" id="PRO_5038792173" description="Solute-binding protein family 5 domain-containing protein" evidence="4">
    <location>
        <begin position="26"/>
        <end position="536"/>
    </location>
</feature>
<protein>
    <recommendedName>
        <fullName evidence="5">Solute-binding protein family 5 domain-containing protein</fullName>
    </recommendedName>
</protein>
<dbReference type="GO" id="GO:1904680">
    <property type="term" value="F:peptide transmembrane transporter activity"/>
    <property type="evidence" value="ECO:0007669"/>
    <property type="project" value="TreeGrafter"/>
</dbReference>
<evidence type="ECO:0000256" key="1">
    <source>
        <dbReference type="ARBA" id="ARBA00005695"/>
    </source>
</evidence>
<dbReference type="Pfam" id="PF00496">
    <property type="entry name" value="SBP_bac_5"/>
    <property type="match status" value="1"/>
</dbReference>
<proteinExistence type="inferred from homology"/>
<dbReference type="InterPro" id="IPR039424">
    <property type="entry name" value="SBP_5"/>
</dbReference>
<feature type="signal peptide" evidence="4">
    <location>
        <begin position="1"/>
        <end position="25"/>
    </location>
</feature>
<gene>
    <name evidence="6" type="ORF">A8709_00110</name>
</gene>
<dbReference type="AlphaFoldDB" id="A0A1C1A0R4"/>
<dbReference type="EMBL" id="LYPC01000021">
    <property type="protein sequence ID" value="OCT14011.1"/>
    <property type="molecule type" value="Genomic_DNA"/>
</dbReference>
<evidence type="ECO:0000256" key="4">
    <source>
        <dbReference type="SAM" id="SignalP"/>
    </source>
</evidence>
<reference evidence="7" key="1">
    <citation type="submission" date="2016-05" db="EMBL/GenBank/DDBJ databases">
        <title>Paenibacillus oryzae. sp. nov., isolated from the rice root.</title>
        <authorList>
            <person name="Zhang J."/>
            <person name="Zhang X."/>
        </authorList>
    </citation>
    <scope>NUCLEOTIDE SEQUENCE [LARGE SCALE GENOMIC DNA]</scope>
    <source>
        <strain evidence="7">KCTC13222</strain>
    </source>
</reference>
<dbReference type="GO" id="GO:0015833">
    <property type="term" value="P:peptide transport"/>
    <property type="evidence" value="ECO:0007669"/>
    <property type="project" value="TreeGrafter"/>
</dbReference>
<dbReference type="GO" id="GO:0042597">
    <property type="term" value="C:periplasmic space"/>
    <property type="evidence" value="ECO:0007669"/>
    <property type="project" value="UniProtKB-ARBA"/>
</dbReference>
<dbReference type="PANTHER" id="PTHR30290:SF9">
    <property type="entry name" value="OLIGOPEPTIDE-BINDING PROTEIN APPA"/>
    <property type="match status" value="1"/>
</dbReference>
<dbReference type="PANTHER" id="PTHR30290">
    <property type="entry name" value="PERIPLASMIC BINDING COMPONENT OF ABC TRANSPORTER"/>
    <property type="match status" value="1"/>
</dbReference>
<dbReference type="Proteomes" id="UP000093309">
    <property type="component" value="Unassembled WGS sequence"/>
</dbReference>
<dbReference type="Gene3D" id="3.90.76.10">
    <property type="entry name" value="Dipeptide-binding Protein, Domain 1"/>
    <property type="match status" value="1"/>
</dbReference>
<organism evidence="6 7">
    <name type="scientific">Paenibacillus pectinilyticus</name>
    <dbReference type="NCBI Taxonomy" id="512399"/>
    <lineage>
        <taxon>Bacteria</taxon>
        <taxon>Bacillati</taxon>
        <taxon>Bacillota</taxon>
        <taxon>Bacilli</taxon>
        <taxon>Bacillales</taxon>
        <taxon>Paenibacillaceae</taxon>
        <taxon>Paenibacillus</taxon>
    </lineage>
</organism>
<dbReference type="Gene3D" id="3.10.105.10">
    <property type="entry name" value="Dipeptide-binding Protein, Domain 3"/>
    <property type="match status" value="1"/>
</dbReference>
<dbReference type="PROSITE" id="PS51257">
    <property type="entry name" value="PROKAR_LIPOPROTEIN"/>
    <property type="match status" value="1"/>
</dbReference>
<feature type="domain" description="Solute-binding protein family 5" evidence="5">
    <location>
        <begin position="90"/>
        <end position="455"/>
    </location>
</feature>
<evidence type="ECO:0000259" key="5">
    <source>
        <dbReference type="Pfam" id="PF00496"/>
    </source>
</evidence>
<keyword evidence="7" id="KW-1185">Reference proteome</keyword>
<dbReference type="CDD" id="cd08492">
    <property type="entry name" value="PBP2_NikA_DppA_OppA_like_15"/>
    <property type="match status" value="1"/>
</dbReference>
<keyword evidence="3 4" id="KW-0732">Signal</keyword>
<name>A0A1C1A0R4_9BACL</name>
<evidence type="ECO:0000256" key="3">
    <source>
        <dbReference type="ARBA" id="ARBA00022729"/>
    </source>
</evidence>
<keyword evidence="2" id="KW-0813">Transport</keyword>
<evidence type="ECO:0000313" key="6">
    <source>
        <dbReference type="EMBL" id="OCT14011.1"/>
    </source>
</evidence>
<accession>A0A1C1A0R4</accession>
<dbReference type="PIRSF" id="PIRSF002741">
    <property type="entry name" value="MppA"/>
    <property type="match status" value="1"/>
</dbReference>
<dbReference type="GO" id="GO:0043190">
    <property type="term" value="C:ATP-binding cassette (ABC) transporter complex"/>
    <property type="evidence" value="ECO:0007669"/>
    <property type="project" value="InterPro"/>
</dbReference>
<dbReference type="STRING" id="512399.A8709_00110"/>
<sequence length="536" mass="60090">MKRLSGKYLPLFISLAVILSGCQTAASTKEATATSKNDEQVTPGGELTFALSIALTNGILDPHRTSSPQNSRIMRSIFDSLIVELPDHTFKPWLATSWEISPDQKSYTFTLRQDVLFHDGTPFNAEAVKFNFERINTVEAPGVAKNNIGPFQSVEVLDPYKVRINFTKPFAPFLRNLSSENLGIVSPEAVKKYGDKFYNNPVGTGPFKFVKLTEGTEYVLQKNPAYNWAPANAKHQGPAYLDKLVFKVITEEATRVGVLQSGDVKAADIIPPPNMAAIKADPRFQVQEAELLNYNAAIHINNTKAPWDNVKLREALRLSLDIDKIVKTVYLGTFPRAWSSISPSIFGYDPSLEKKWKSDPAQAGQILDDLGWKKGADGIRVKDGKRLTVDMIDFYANRERRMDVMAIVQNQWKQAGIELKISSLSVGAYTERSNSGDYDIWIGSQYGADPDVYRVVNKNSRFKDPELDTLLDAGYAELDDAKRKDIYQKVQNLLFDKAYTIPIYVFPYSVASVKELKGLPFDAHGFPLFYDAWLKK</sequence>
<dbReference type="InterPro" id="IPR000914">
    <property type="entry name" value="SBP_5_dom"/>
</dbReference>
<evidence type="ECO:0000313" key="7">
    <source>
        <dbReference type="Proteomes" id="UP000093309"/>
    </source>
</evidence>
<comment type="caution">
    <text evidence="6">The sequence shown here is derived from an EMBL/GenBank/DDBJ whole genome shotgun (WGS) entry which is preliminary data.</text>
</comment>